<gene>
    <name evidence="1" type="ORF">SDC9_144466</name>
</gene>
<accession>A0A645E906</accession>
<comment type="caution">
    <text evidence="1">The sequence shown here is derived from an EMBL/GenBank/DDBJ whole genome shotgun (WGS) entry which is preliminary data.</text>
</comment>
<proteinExistence type="predicted"/>
<protein>
    <submittedName>
        <fullName evidence="1">Uncharacterized protein</fullName>
    </submittedName>
</protein>
<sequence length="84" mass="9232">MPESAAKQAAVITGITLKTMTSKASSFFTKIAPSYVRHCRLYLGHAIDTADSLFISAVDYRFLKSSVPHVKTARKHKAEFAVIC</sequence>
<reference evidence="1" key="1">
    <citation type="submission" date="2019-08" db="EMBL/GenBank/DDBJ databases">
        <authorList>
            <person name="Kucharzyk K."/>
            <person name="Murdoch R.W."/>
            <person name="Higgins S."/>
            <person name="Loffler F."/>
        </authorList>
    </citation>
    <scope>NUCLEOTIDE SEQUENCE</scope>
</reference>
<organism evidence="1">
    <name type="scientific">bioreactor metagenome</name>
    <dbReference type="NCBI Taxonomy" id="1076179"/>
    <lineage>
        <taxon>unclassified sequences</taxon>
        <taxon>metagenomes</taxon>
        <taxon>ecological metagenomes</taxon>
    </lineage>
</organism>
<dbReference type="EMBL" id="VSSQ01043589">
    <property type="protein sequence ID" value="MPM97293.1"/>
    <property type="molecule type" value="Genomic_DNA"/>
</dbReference>
<dbReference type="AlphaFoldDB" id="A0A645E906"/>
<name>A0A645E906_9ZZZZ</name>
<evidence type="ECO:0000313" key="1">
    <source>
        <dbReference type="EMBL" id="MPM97293.1"/>
    </source>
</evidence>